<dbReference type="GO" id="GO:0009060">
    <property type="term" value="P:aerobic respiration"/>
    <property type="evidence" value="ECO:0007669"/>
    <property type="project" value="UniProtKB-UniRule"/>
</dbReference>
<dbReference type="GeneID" id="113037527"/>
<dbReference type="InterPro" id="IPR007972">
    <property type="entry name" value="Mtfr1"/>
</dbReference>
<dbReference type="GeneTree" id="ENSGT00950000183215"/>
<dbReference type="RefSeq" id="XP_026050519.1">
    <property type="nucleotide sequence ID" value="XM_026194734.1"/>
</dbReference>
<keyword evidence="3 4" id="KW-0496">Mitochondrion</keyword>
<dbReference type="Proteomes" id="UP000265100">
    <property type="component" value="Chromosome 15"/>
</dbReference>
<reference evidence="6" key="3">
    <citation type="submission" date="2025-08" db="UniProtKB">
        <authorList>
            <consortium name="Ensembl"/>
        </authorList>
    </citation>
    <scope>IDENTIFICATION</scope>
</reference>
<dbReference type="Bgee" id="ENSACLG00000009948">
    <property type="expression patterns" value="Expressed in ovary and 5 other cell types or tissues"/>
</dbReference>
<accession>A0A3P8PCB1</accession>
<dbReference type="SUPFAM" id="SSF101447">
    <property type="entry name" value="Formin homology 2 domain (FH2 domain)"/>
    <property type="match status" value="1"/>
</dbReference>
<comment type="similarity">
    <text evidence="2 4">Belongs to the MTFR1 family.</text>
</comment>
<reference evidence="6" key="4">
    <citation type="submission" date="2025-09" db="UniProtKB">
        <authorList>
            <consortium name="Ensembl"/>
        </authorList>
    </citation>
    <scope>IDENTIFICATION</scope>
</reference>
<evidence type="ECO:0000256" key="3">
    <source>
        <dbReference type="ARBA" id="ARBA00023128"/>
    </source>
</evidence>
<gene>
    <name evidence="6" type="primary">MTFR2</name>
</gene>
<comment type="function">
    <text evidence="4">Plays a role in mitochondrial aerobic respiration. Regulates mitochondrial organization and fission.</text>
</comment>
<reference evidence="7" key="2">
    <citation type="submission" date="2023-03" db="EMBL/GenBank/DDBJ databases">
        <authorList>
            <consortium name="Wellcome Sanger Institute Data Sharing"/>
        </authorList>
    </citation>
    <scope>NUCLEOTIDE SEQUENCE [LARGE SCALE GENOMIC DNA]</scope>
</reference>
<proteinExistence type="inferred from homology"/>
<dbReference type="AlphaFoldDB" id="A0A3P8PCB1"/>
<feature type="region of interest" description="Disordered" evidence="5">
    <location>
        <begin position="172"/>
        <end position="282"/>
    </location>
</feature>
<feature type="compositionally biased region" description="Basic residues" evidence="5">
    <location>
        <begin position="327"/>
        <end position="341"/>
    </location>
</feature>
<protein>
    <recommendedName>
        <fullName evidence="4">Mitochondrial fission regulator</fullName>
    </recommendedName>
</protein>
<feature type="compositionally biased region" description="Basic and acidic residues" evidence="5">
    <location>
        <begin position="220"/>
        <end position="240"/>
    </location>
</feature>
<organism evidence="6 7">
    <name type="scientific">Astatotilapia calliptera</name>
    <name type="common">Eastern happy</name>
    <name type="synonym">Chromis callipterus</name>
    <dbReference type="NCBI Taxonomy" id="8154"/>
    <lineage>
        <taxon>Eukaryota</taxon>
        <taxon>Metazoa</taxon>
        <taxon>Chordata</taxon>
        <taxon>Craniata</taxon>
        <taxon>Vertebrata</taxon>
        <taxon>Euteleostomi</taxon>
        <taxon>Actinopterygii</taxon>
        <taxon>Neopterygii</taxon>
        <taxon>Teleostei</taxon>
        <taxon>Neoteleostei</taxon>
        <taxon>Acanthomorphata</taxon>
        <taxon>Ovalentaria</taxon>
        <taxon>Cichlomorphae</taxon>
        <taxon>Cichliformes</taxon>
        <taxon>Cichlidae</taxon>
        <taxon>African cichlids</taxon>
        <taxon>Pseudocrenilabrinae</taxon>
        <taxon>Haplochromini</taxon>
        <taxon>Astatotilapia</taxon>
    </lineage>
</organism>
<dbReference type="PANTHER" id="PTHR14215:SF2">
    <property type="entry name" value="MITOCHONDRIAL FISSION REGULATOR 2"/>
    <property type="match status" value="1"/>
</dbReference>
<evidence type="ECO:0000256" key="4">
    <source>
        <dbReference type="RuleBase" id="RU369053"/>
    </source>
</evidence>
<evidence type="ECO:0000256" key="2">
    <source>
        <dbReference type="ARBA" id="ARBA00005807"/>
    </source>
</evidence>
<evidence type="ECO:0000313" key="6">
    <source>
        <dbReference type="Ensembl" id="ENSACLP00000014629.2"/>
    </source>
</evidence>
<dbReference type="Ensembl" id="ENSACLT00000014979.2">
    <property type="protein sequence ID" value="ENSACLP00000014629.2"/>
    <property type="gene ID" value="ENSACLG00000009948.2"/>
</dbReference>
<feature type="region of interest" description="Disordered" evidence="5">
    <location>
        <begin position="302"/>
        <end position="341"/>
    </location>
</feature>
<dbReference type="GO" id="GO:0005739">
    <property type="term" value="C:mitochondrion"/>
    <property type="evidence" value="ECO:0007669"/>
    <property type="project" value="UniProtKB-SubCell"/>
</dbReference>
<keyword evidence="7" id="KW-1185">Reference proteome</keyword>
<feature type="compositionally biased region" description="Pro residues" evidence="5">
    <location>
        <begin position="200"/>
        <end position="214"/>
    </location>
</feature>
<dbReference type="PANTHER" id="PTHR14215">
    <property type="entry name" value="PROTEIN OF UNKNOWN FUNCTION DUF729"/>
    <property type="match status" value="1"/>
</dbReference>
<name>A0A3P8PCB1_ASTCA</name>
<evidence type="ECO:0000256" key="1">
    <source>
        <dbReference type="ARBA" id="ARBA00004173"/>
    </source>
</evidence>
<dbReference type="Pfam" id="PF05308">
    <property type="entry name" value="Mito_fiss_reg"/>
    <property type="match status" value="1"/>
</dbReference>
<sequence length="341" mass="37566">MSLAEDVLYVMRIVLEYFGVPPDVLVPVWNSPLCGQYRSIVRMIGSNLPLTPTPRVQFQVALLGHRHHEYIEPIVDTPAIPSFADVMWVFEDEGDSCAKTRNHLPPVRRSTVNQDVMRCPEPAFIRAQRGGPPVRQTPDSEALKKITALESELLKLRAQIALIVTAAPASGLVESPNEPASPGISLSHPLPALTSTPRHVAPPPPPPPPPPPCPSIFTGSKERKDEKDLDKGHQRTKGSENKGMPSMLDVLKDLNHVKLRSVKRSPGGKPVRRRSKGGTALLNDPAALIAEALKKKFTHFRHNTSSDKENSLELSPFGSPESPKVPHPPRRSRGHRHLLHH</sequence>
<reference evidence="6 7" key="1">
    <citation type="submission" date="2018-05" db="EMBL/GenBank/DDBJ databases">
        <authorList>
            <person name="Datahose"/>
        </authorList>
    </citation>
    <scope>NUCLEOTIDE SEQUENCE</scope>
</reference>
<evidence type="ECO:0000313" key="7">
    <source>
        <dbReference type="Proteomes" id="UP000265100"/>
    </source>
</evidence>
<dbReference type="GO" id="GO:0000266">
    <property type="term" value="P:mitochondrial fission"/>
    <property type="evidence" value="ECO:0007669"/>
    <property type="project" value="UniProtKB-UniRule"/>
</dbReference>
<comment type="subcellular location">
    <subcellularLocation>
        <location evidence="1 4">Mitochondrion</location>
    </subcellularLocation>
</comment>
<evidence type="ECO:0000256" key="5">
    <source>
        <dbReference type="SAM" id="MobiDB-lite"/>
    </source>
</evidence>